<dbReference type="PANTHER" id="PTHR13697">
    <property type="entry name" value="PHOSPHOFRUCTOKINASE"/>
    <property type="match status" value="1"/>
</dbReference>
<evidence type="ECO:0000256" key="8">
    <source>
        <dbReference type="ARBA" id="ARBA00022741"/>
    </source>
</evidence>
<dbReference type="SUPFAM" id="SSF53784">
    <property type="entry name" value="Phosphofructokinase"/>
    <property type="match status" value="1"/>
</dbReference>
<keyword evidence="9 14" id="KW-0418">Kinase</keyword>
<evidence type="ECO:0000256" key="2">
    <source>
        <dbReference type="ARBA" id="ARBA00004496"/>
    </source>
</evidence>
<evidence type="ECO:0000256" key="5">
    <source>
        <dbReference type="ARBA" id="ARBA00022533"/>
    </source>
</evidence>
<keyword evidence="10 14" id="KW-0067">ATP-binding</keyword>
<dbReference type="InterPro" id="IPR022953">
    <property type="entry name" value="ATP_PFK"/>
</dbReference>
<dbReference type="PRINTS" id="PR00476">
    <property type="entry name" value="PHFRCTKINASE"/>
</dbReference>
<comment type="subunit">
    <text evidence="14">Homotetramer.</text>
</comment>
<evidence type="ECO:0000313" key="17">
    <source>
        <dbReference type="Proteomes" id="UP000694480"/>
    </source>
</evidence>
<feature type="binding site" description="in other chain" evidence="14">
    <location>
        <position position="161"/>
    </location>
    <ligand>
        <name>ADP</name>
        <dbReference type="ChEBI" id="CHEBI:456216"/>
        <note>allosteric activator; ligand shared between dimeric partners</note>
    </ligand>
</feature>
<evidence type="ECO:0000256" key="12">
    <source>
        <dbReference type="ARBA" id="ARBA00023152"/>
    </source>
</evidence>
<dbReference type="EMBL" id="JADKYY010000005">
    <property type="protein sequence ID" value="MBF5027214.1"/>
    <property type="molecule type" value="Genomic_DNA"/>
</dbReference>
<comment type="subcellular location">
    <subcellularLocation>
        <location evidence="2 14">Cytoplasm</location>
    </subcellularLocation>
</comment>
<feature type="binding site" description="in other chain" evidence="14">
    <location>
        <position position="229"/>
    </location>
    <ligand>
        <name>substrate</name>
        <note>ligand shared between dimeric partners</note>
    </ligand>
</feature>
<dbReference type="GO" id="GO:0005524">
    <property type="term" value="F:ATP binding"/>
    <property type="evidence" value="ECO:0007669"/>
    <property type="project" value="UniProtKB-UniRule"/>
</dbReference>
<evidence type="ECO:0000256" key="6">
    <source>
        <dbReference type="ARBA" id="ARBA00022679"/>
    </source>
</evidence>
<dbReference type="InterPro" id="IPR035966">
    <property type="entry name" value="PKF_sf"/>
</dbReference>
<dbReference type="GO" id="GO:0006002">
    <property type="term" value="P:fructose 6-phosphate metabolic process"/>
    <property type="evidence" value="ECO:0007669"/>
    <property type="project" value="UniProtKB-UniRule"/>
</dbReference>
<feature type="binding site" description="in other chain" evidence="14">
    <location>
        <begin position="176"/>
        <end position="178"/>
    </location>
    <ligand>
        <name>substrate</name>
        <note>ligand shared between dimeric partners</note>
    </ligand>
</feature>
<feature type="binding site" evidence="14">
    <location>
        <position position="253"/>
    </location>
    <ligand>
        <name>substrate</name>
        <note>ligand shared between dimeric partners</note>
    </ligand>
</feature>
<feature type="binding site" evidence="14">
    <location>
        <begin position="108"/>
        <end position="111"/>
    </location>
    <ligand>
        <name>ATP</name>
        <dbReference type="ChEBI" id="CHEBI:30616"/>
    </ligand>
</feature>
<dbReference type="GO" id="GO:0048029">
    <property type="term" value="F:monosaccharide binding"/>
    <property type="evidence" value="ECO:0007669"/>
    <property type="project" value="TreeGrafter"/>
</dbReference>
<feature type="domain" description="Phosphofructokinase" evidence="15">
    <location>
        <begin position="9"/>
        <end position="283"/>
    </location>
</feature>
<dbReference type="InterPro" id="IPR000023">
    <property type="entry name" value="Phosphofructokinase_dom"/>
</dbReference>
<evidence type="ECO:0000256" key="9">
    <source>
        <dbReference type="ARBA" id="ARBA00022777"/>
    </source>
</evidence>
<dbReference type="FunFam" id="3.40.50.460:FF:000002">
    <property type="entry name" value="ATP-dependent 6-phosphofructokinase"/>
    <property type="match status" value="1"/>
</dbReference>
<dbReference type="NCBIfam" id="TIGR02482">
    <property type="entry name" value="PFKA_ATP"/>
    <property type="match status" value="1"/>
</dbReference>
<comment type="pathway">
    <text evidence="3 14">Carbohydrate degradation; glycolysis; D-glyceraldehyde 3-phosphate and glycerone phosphate from D-glucose: step 3/4.</text>
</comment>
<feature type="binding site" evidence="14">
    <location>
        <position position="109"/>
    </location>
    <ligand>
        <name>Mg(2+)</name>
        <dbReference type="ChEBI" id="CHEBI:18420"/>
        <note>catalytic</note>
    </ligand>
</feature>
<evidence type="ECO:0000256" key="13">
    <source>
        <dbReference type="ARBA" id="ARBA00048070"/>
    </source>
</evidence>
<evidence type="ECO:0000256" key="3">
    <source>
        <dbReference type="ARBA" id="ARBA00004679"/>
    </source>
</evidence>
<feature type="binding site" evidence="14">
    <location>
        <position position="169"/>
    </location>
    <ligand>
        <name>substrate</name>
        <note>ligand shared between dimeric partners</note>
    </ligand>
</feature>
<dbReference type="NCBIfam" id="NF002872">
    <property type="entry name" value="PRK03202.1"/>
    <property type="match status" value="1"/>
</dbReference>
<dbReference type="GO" id="GO:0030388">
    <property type="term" value="P:fructose 1,6-bisphosphate metabolic process"/>
    <property type="evidence" value="ECO:0007669"/>
    <property type="project" value="TreeGrafter"/>
</dbReference>
<evidence type="ECO:0000256" key="10">
    <source>
        <dbReference type="ARBA" id="ARBA00022840"/>
    </source>
</evidence>
<comment type="caution">
    <text evidence="14">Lacks conserved residue(s) required for the propagation of feature annotation.</text>
</comment>
<feature type="binding site" description="in other chain" evidence="14">
    <location>
        <begin position="259"/>
        <end position="262"/>
    </location>
    <ligand>
        <name>substrate</name>
        <note>ligand shared between dimeric partners</note>
    </ligand>
</feature>
<dbReference type="GO" id="GO:0003872">
    <property type="term" value="F:6-phosphofructokinase activity"/>
    <property type="evidence" value="ECO:0007669"/>
    <property type="project" value="UniProtKB-UniRule"/>
</dbReference>
<protein>
    <recommendedName>
        <fullName evidence="14">ATP-dependent 6-phosphofructokinase</fullName>
        <shortName evidence="14">ATP-PFK</shortName>
        <shortName evidence="14">Phosphofructokinase</shortName>
        <ecNumber evidence="14">2.7.1.11</ecNumber>
    </recommendedName>
    <alternativeName>
        <fullName evidence="14">Phosphohexokinase</fullName>
    </alternativeName>
</protein>
<dbReference type="PROSITE" id="PS00433">
    <property type="entry name" value="PHOSPHOFRUCTOKINASE"/>
    <property type="match status" value="1"/>
</dbReference>
<feature type="binding site" evidence="14">
    <location>
        <begin position="27"/>
        <end position="31"/>
    </location>
    <ligand>
        <name>ADP</name>
        <dbReference type="ChEBI" id="CHEBI:456216"/>
        <note>allosteric activator; ligand shared between dimeric partners</note>
    </ligand>
</feature>
<proteinExistence type="inferred from homology"/>
<feature type="active site" description="Proton acceptor" evidence="14">
    <location>
        <position position="134"/>
    </location>
</feature>
<feature type="binding site" description="in other chain" evidence="14">
    <location>
        <begin position="220"/>
        <end position="222"/>
    </location>
    <ligand>
        <name>ADP</name>
        <dbReference type="ChEBI" id="CHEBI:456216"/>
        <note>allosteric activator; ligand shared between dimeric partners</note>
    </ligand>
</feature>
<reference evidence="16" key="1">
    <citation type="submission" date="2020-11" db="EMBL/GenBank/DDBJ databases">
        <title>Genome seq and assembly of Planobacterium sp.</title>
        <authorList>
            <person name="Chhetri G."/>
        </authorList>
    </citation>
    <scope>NUCLEOTIDE SEQUENCE</scope>
    <source>
        <strain evidence="16">GCR5</strain>
    </source>
</reference>
<accession>A0A930YVR5</accession>
<keyword evidence="11 14" id="KW-0460">Magnesium</keyword>
<feature type="binding site" description="in other chain" evidence="14">
    <location>
        <position position="218"/>
    </location>
    <ligand>
        <name>ADP</name>
        <dbReference type="ChEBI" id="CHEBI:456216"/>
        <note>allosteric activator; ligand shared between dimeric partners</note>
    </ligand>
</feature>
<dbReference type="FunFam" id="3.40.50.450:FF:000001">
    <property type="entry name" value="ATP-dependent 6-phosphofructokinase"/>
    <property type="match status" value="1"/>
</dbReference>
<evidence type="ECO:0000256" key="4">
    <source>
        <dbReference type="ARBA" id="ARBA00022490"/>
    </source>
</evidence>
<comment type="caution">
    <text evidence="16">The sequence shown here is derived from an EMBL/GenBank/DDBJ whole genome shotgun (WGS) entry which is preliminary data.</text>
</comment>
<dbReference type="AlphaFoldDB" id="A0A930YVR5"/>
<evidence type="ECO:0000259" key="15">
    <source>
        <dbReference type="Pfam" id="PF00365"/>
    </source>
</evidence>
<dbReference type="InterPro" id="IPR012828">
    <property type="entry name" value="PFKA_ATP_prok"/>
</dbReference>
<dbReference type="GO" id="GO:0005945">
    <property type="term" value="C:6-phosphofructokinase complex"/>
    <property type="evidence" value="ECO:0007669"/>
    <property type="project" value="TreeGrafter"/>
</dbReference>
<keyword evidence="7 14" id="KW-0479">Metal-binding</keyword>
<dbReference type="RefSeq" id="WP_194739144.1">
    <property type="nucleotide sequence ID" value="NZ_JADKYY010000005.1"/>
</dbReference>
<keyword evidence="17" id="KW-1185">Reference proteome</keyword>
<comment type="cofactor">
    <cofactor evidence="1 14">
        <name>Mg(2+)</name>
        <dbReference type="ChEBI" id="CHEBI:18420"/>
    </cofactor>
</comment>
<dbReference type="Gene3D" id="3.40.50.450">
    <property type="match status" value="1"/>
</dbReference>
<dbReference type="PIRSF" id="PIRSF000532">
    <property type="entry name" value="ATP_PFK_prok"/>
    <property type="match status" value="1"/>
</dbReference>
<keyword evidence="6 14" id="KW-0808">Transferase</keyword>
<dbReference type="GO" id="GO:0061621">
    <property type="term" value="P:canonical glycolysis"/>
    <property type="evidence" value="ECO:0007669"/>
    <property type="project" value="TreeGrafter"/>
</dbReference>
<dbReference type="EC" id="2.7.1.11" evidence="14"/>
<dbReference type="HAMAP" id="MF_00339">
    <property type="entry name" value="Phosphofructokinase_I_B1"/>
    <property type="match status" value="1"/>
</dbReference>
<keyword evidence="5 14" id="KW-0021">Allosteric enzyme</keyword>
<dbReference type="InterPro" id="IPR012003">
    <property type="entry name" value="ATP_PFK_prok-type"/>
</dbReference>
<comment type="activity regulation">
    <text evidence="14">Allosterically activated by ADP and other diphosphonucleosides, and allosterically inhibited by phosphoenolpyruvate.</text>
</comment>
<dbReference type="Gene3D" id="3.40.50.460">
    <property type="entry name" value="Phosphofructokinase domain"/>
    <property type="match status" value="1"/>
</dbReference>
<dbReference type="InterPro" id="IPR015912">
    <property type="entry name" value="Phosphofructokinase_CS"/>
</dbReference>
<comment type="function">
    <text evidence="14">Catalyzes the phosphorylation of D-fructose 6-phosphate to fructose 1,6-bisphosphate by ATP, the first committing step of glycolysis.</text>
</comment>
<dbReference type="GO" id="GO:0070095">
    <property type="term" value="F:fructose-6-phosphate binding"/>
    <property type="evidence" value="ECO:0007669"/>
    <property type="project" value="TreeGrafter"/>
</dbReference>
<evidence type="ECO:0000256" key="1">
    <source>
        <dbReference type="ARBA" id="ARBA00001946"/>
    </source>
</evidence>
<evidence type="ECO:0000256" key="11">
    <source>
        <dbReference type="ARBA" id="ARBA00022842"/>
    </source>
</evidence>
<feature type="binding site" evidence="14">
    <location>
        <begin position="78"/>
        <end position="79"/>
    </location>
    <ligand>
        <name>ATP</name>
        <dbReference type="ChEBI" id="CHEBI:30616"/>
    </ligand>
</feature>
<dbReference type="Proteomes" id="UP000694480">
    <property type="component" value="Unassembled WGS sequence"/>
</dbReference>
<gene>
    <name evidence="14 16" type="primary">pfkA</name>
    <name evidence="16" type="ORF">IC612_05320</name>
</gene>
<keyword evidence="12 14" id="KW-0324">Glycolysis</keyword>
<comment type="similarity">
    <text evidence="14">Belongs to the phosphofructokinase type A (PFKA) family. ATP-dependent PFK group I subfamily. Prokaryotic clade 'B1' sub-subfamily.</text>
</comment>
<evidence type="ECO:0000256" key="7">
    <source>
        <dbReference type="ARBA" id="ARBA00022723"/>
    </source>
</evidence>
<keyword evidence="4 14" id="KW-0963">Cytoplasm</keyword>
<dbReference type="GO" id="GO:0042802">
    <property type="term" value="F:identical protein binding"/>
    <property type="evidence" value="ECO:0007669"/>
    <property type="project" value="TreeGrafter"/>
</dbReference>
<comment type="catalytic activity">
    <reaction evidence="13 14">
        <text>beta-D-fructose 6-phosphate + ATP = beta-D-fructose 1,6-bisphosphate + ADP + H(+)</text>
        <dbReference type="Rhea" id="RHEA:16109"/>
        <dbReference type="ChEBI" id="CHEBI:15378"/>
        <dbReference type="ChEBI" id="CHEBI:30616"/>
        <dbReference type="ChEBI" id="CHEBI:32966"/>
        <dbReference type="ChEBI" id="CHEBI:57634"/>
        <dbReference type="ChEBI" id="CHEBI:456216"/>
        <dbReference type="EC" id="2.7.1.11"/>
    </reaction>
</comment>
<name>A0A930YVR5_9FLAO</name>
<evidence type="ECO:0000256" key="14">
    <source>
        <dbReference type="HAMAP-Rule" id="MF_00339"/>
    </source>
</evidence>
<dbReference type="GO" id="GO:0046872">
    <property type="term" value="F:metal ion binding"/>
    <property type="evidence" value="ECO:0007669"/>
    <property type="project" value="UniProtKB-KW"/>
</dbReference>
<dbReference type="Pfam" id="PF00365">
    <property type="entry name" value="PFK"/>
    <property type="match status" value="1"/>
</dbReference>
<dbReference type="GO" id="GO:0016208">
    <property type="term" value="F:AMP binding"/>
    <property type="evidence" value="ECO:0007669"/>
    <property type="project" value="TreeGrafter"/>
</dbReference>
<keyword evidence="8 14" id="KW-0547">Nucleotide-binding</keyword>
<evidence type="ECO:0000313" key="16">
    <source>
        <dbReference type="EMBL" id="MBF5027214.1"/>
    </source>
</evidence>
<feature type="binding site" evidence="14">
    <location>
        <position position="17"/>
    </location>
    <ligand>
        <name>ATP</name>
        <dbReference type="ChEBI" id="CHEBI:30616"/>
    </ligand>
</feature>
<sequence length="329" mass="35130">MTNNSRVKKIGVLTSGGDAPGMNAAIRSVVRTAIYHDLEVVGIRGGYNGLIEGHFTKMGPRSVSNIINLGGTILKSARSSEFRTKEGRAKAFEHCQAQGIDALVCIGGDGTFTGAQIFSEEHGVKVIGVPGTIDNDIFGTDNTIGYDTALNTAMEAIDKIRDTATSHSRIFFIEVMGRDAGFIALNSGIATGAIDILIPEHNDSMEELFTTFRKAQKRGKNSSIVVVAEGETLASTYELAKKTKVEFPEADIRVTILGHIQRGGAPSCADRVLASRLGFGAVTGLMKGLTNVMAGIRSNQLVYTPIEDAISKNNEINQDLLQISEILAL</sequence>
<dbReference type="PANTHER" id="PTHR13697:SF4">
    <property type="entry name" value="ATP-DEPENDENT 6-PHOSPHOFRUCTOKINASE"/>
    <property type="match status" value="1"/>
</dbReference>
<organism evidence="16 17">
    <name type="scientific">Planobacterium oryzisoli</name>
    <dbReference type="NCBI Taxonomy" id="2771435"/>
    <lineage>
        <taxon>Bacteria</taxon>
        <taxon>Pseudomonadati</taxon>
        <taxon>Bacteroidota</taxon>
        <taxon>Flavobacteriia</taxon>
        <taxon>Flavobacteriales</taxon>
        <taxon>Weeksellaceae</taxon>
        <taxon>Chryseobacterium group</taxon>
        <taxon>Chryseobacterium</taxon>
    </lineage>
</organism>
<feature type="binding site" description="in other chain" evidence="14">
    <location>
        <begin position="132"/>
        <end position="134"/>
    </location>
    <ligand>
        <name>substrate</name>
        <note>ligand shared between dimeric partners</note>
    </ligand>
</feature>